<dbReference type="InterPro" id="IPR043504">
    <property type="entry name" value="Peptidase_S1_PA_chymotrypsin"/>
</dbReference>
<dbReference type="PRINTS" id="PR00834">
    <property type="entry name" value="PROTEASES2C"/>
</dbReference>
<sequence precursor="true">MKRYLAFGCLMGLLGLAAGSTSSEWLAKLTHPAGTVYAVQPNVAAEVAPEANWAVRPGVKNSMTPEEQTNIYVYEHANPSVVNIDTRSVQIDHFLMQRESEGSGSGAIIDRQGHILTNYHVVDGANQIEVTLASNKTYPAILIGEDKEHDIAVLKLEAPQAELTPLVMGTSDKLRVGQRVYVLGNPFGWESTLTTGIISSLNRDLPSRVPGRIMHALIQTDAAMNPGNSGGPLLNTNGEMIGMCVAIATRTGQNAGVGFAIPIDRIQMIVPELIEHGQVIRASIGITHVMETGSSLVVARLAPNGPADRAGIQGFRRVVRRRQQGPIVYETETIDRSHADRILAVDGESIRTAARFLDKIFEYKPGDVVQLTILRDGQQLDIPVTLVAE</sequence>
<dbReference type="GO" id="GO:0006508">
    <property type="term" value="P:proteolysis"/>
    <property type="evidence" value="ECO:0007669"/>
    <property type="project" value="UniProtKB-KW"/>
</dbReference>
<dbReference type="Proteomes" id="UP000323917">
    <property type="component" value="Chromosome"/>
</dbReference>
<evidence type="ECO:0000256" key="1">
    <source>
        <dbReference type="ARBA" id="ARBA00010541"/>
    </source>
</evidence>
<accession>A0A5B9Q9Z8</accession>
<dbReference type="EMBL" id="CP042913">
    <property type="protein sequence ID" value="QEG34262.1"/>
    <property type="molecule type" value="Genomic_DNA"/>
</dbReference>
<dbReference type="SUPFAM" id="SSF50494">
    <property type="entry name" value="Trypsin-like serine proteases"/>
    <property type="match status" value="1"/>
</dbReference>
<dbReference type="Pfam" id="PF13365">
    <property type="entry name" value="Trypsin_2"/>
    <property type="match status" value="1"/>
</dbReference>
<keyword evidence="3" id="KW-0378">Hydrolase</keyword>
<evidence type="ECO:0000256" key="3">
    <source>
        <dbReference type="ARBA" id="ARBA00022801"/>
    </source>
</evidence>
<dbReference type="KEGG" id="bgok:Pr1d_15360"/>
<dbReference type="RefSeq" id="WP_210417911.1">
    <property type="nucleotide sequence ID" value="NZ_CP042913.1"/>
</dbReference>
<dbReference type="Pfam" id="PF13180">
    <property type="entry name" value="PDZ_2"/>
    <property type="match status" value="1"/>
</dbReference>
<reference evidence="6 7" key="1">
    <citation type="submission" date="2019-08" db="EMBL/GenBank/DDBJ databases">
        <title>Deep-cultivation of Planctomycetes and their phenomic and genomic characterization uncovers novel biology.</title>
        <authorList>
            <person name="Wiegand S."/>
            <person name="Jogler M."/>
            <person name="Boedeker C."/>
            <person name="Pinto D."/>
            <person name="Vollmers J."/>
            <person name="Rivas-Marin E."/>
            <person name="Kohn T."/>
            <person name="Peeters S.H."/>
            <person name="Heuer A."/>
            <person name="Rast P."/>
            <person name="Oberbeckmann S."/>
            <person name="Bunk B."/>
            <person name="Jeske O."/>
            <person name="Meyerdierks A."/>
            <person name="Storesund J.E."/>
            <person name="Kallscheuer N."/>
            <person name="Luecker S."/>
            <person name="Lage O.M."/>
            <person name="Pohl T."/>
            <person name="Merkel B.J."/>
            <person name="Hornburger P."/>
            <person name="Mueller R.-W."/>
            <person name="Bruemmer F."/>
            <person name="Labrenz M."/>
            <person name="Spormann A.M."/>
            <person name="Op den Camp H."/>
            <person name="Overmann J."/>
            <person name="Amann R."/>
            <person name="Jetten M.S.M."/>
            <person name="Mascher T."/>
            <person name="Medema M.H."/>
            <person name="Devos D.P."/>
            <person name="Kaster A.-K."/>
            <person name="Ovreas L."/>
            <person name="Rohde M."/>
            <person name="Galperin M.Y."/>
            <person name="Jogler C."/>
        </authorList>
    </citation>
    <scope>NUCLEOTIDE SEQUENCE [LARGE SCALE GENOMIC DNA]</scope>
    <source>
        <strain evidence="6 7">Pr1d</strain>
    </source>
</reference>
<dbReference type="Gene3D" id="2.40.10.10">
    <property type="entry name" value="Trypsin-like serine proteases"/>
    <property type="match status" value="2"/>
</dbReference>
<dbReference type="InterPro" id="IPR051201">
    <property type="entry name" value="Chloro_Bact_Ser_Proteases"/>
</dbReference>
<keyword evidence="2 6" id="KW-0645">Protease</keyword>
<gene>
    <name evidence="6" type="primary">htrA_3</name>
    <name evidence="6" type="ORF">Pr1d_15360</name>
</gene>
<dbReference type="InterPro" id="IPR001478">
    <property type="entry name" value="PDZ"/>
</dbReference>
<evidence type="ECO:0000256" key="4">
    <source>
        <dbReference type="SAM" id="SignalP"/>
    </source>
</evidence>
<protein>
    <submittedName>
        <fullName evidence="6">Serine protease HtrA</fullName>
    </submittedName>
</protein>
<feature type="signal peptide" evidence="4">
    <location>
        <begin position="1"/>
        <end position="27"/>
    </location>
</feature>
<comment type="similarity">
    <text evidence="1">Belongs to the peptidase S1C family.</text>
</comment>
<name>A0A5B9Q9Z8_9BACT</name>
<dbReference type="SUPFAM" id="SSF50156">
    <property type="entry name" value="PDZ domain-like"/>
    <property type="match status" value="1"/>
</dbReference>
<evidence type="ECO:0000256" key="2">
    <source>
        <dbReference type="ARBA" id="ARBA00022670"/>
    </source>
</evidence>
<evidence type="ECO:0000313" key="7">
    <source>
        <dbReference type="Proteomes" id="UP000323917"/>
    </source>
</evidence>
<dbReference type="GO" id="GO:0004252">
    <property type="term" value="F:serine-type endopeptidase activity"/>
    <property type="evidence" value="ECO:0007669"/>
    <property type="project" value="InterPro"/>
</dbReference>
<feature type="chain" id="PRO_5022953819" evidence="4">
    <location>
        <begin position="28"/>
        <end position="389"/>
    </location>
</feature>
<keyword evidence="4" id="KW-0732">Signal</keyword>
<feature type="domain" description="PDZ" evidence="5">
    <location>
        <begin position="283"/>
        <end position="386"/>
    </location>
</feature>
<evidence type="ECO:0000313" key="6">
    <source>
        <dbReference type="EMBL" id="QEG34262.1"/>
    </source>
</evidence>
<dbReference type="InterPro" id="IPR036034">
    <property type="entry name" value="PDZ_sf"/>
</dbReference>
<dbReference type="PANTHER" id="PTHR43343">
    <property type="entry name" value="PEPTIDASE S12"/>
    <property type="match status" value="1"/>
</dbReference>
<dbReference type="AlphaFoldDB" id="A0A5B9Q9Z8"/>
<dbReference type="Gene3D" id="2.30.42.10">
    <property type="match status" value="1"/>
</dbReference>
<dbReference type="PANTHER" id="PTHR43343:SF3">
    <property type="entry name" value="PROTEASE DO-LIKE 8, CHLOROPLASTIC"/>
    <property type="match status" value="1"/>
</dbReference>
<proteinExistence type="inferred from homology"/>
<dbReference type="InterPro" id="IPR001940">
    <property type="entry name" value="Peptidase_S1C"/>
</dbReference>
<organism evidence="6 7">
    <name type="scientific">Bythopirellula goksoeyrii</name>
    <dbReference type="NCBI Taxonomy" id="1400387"/>
    <lineage>
        <taxon>Bacteria</taxon>
        <taxon>Pseudomonadati</taxon>
        <taxon>Planctomycetota</taxon>
        <taxon>Planctomycetia</taxon>
        <taxon>Pirellulales</taxon>
        <taxon>Lacipirellulaceae</taxon>
        <taxon>Bythopirellula</taxon>
    </lineage>
</organism>
<dbReference type="InterPro" id="IPR009003">
    <property type="entry name" value="Peptidase_S1_PA"/>
</dbReference>
<keyword evidence="7" id="KW-1185">Reference proteome</keyword>
<evidence type="ECO:0000259" key="5">
    <source>
        <dbReference type="Pfam" id="PF13180"/>
    </source>
</evidence>